<comment type="caution">
    <text evidence="13">The sequence shown here is derived from an EMBL/GenBank/DDBJ whole genome shotgun (WGS) entry which is preliminary data.</text>
</comment>
<dbReference type="PROSITE" id="PS50188">
    <property type="entry name" value="B302_SPRY"/>
    <property type="match status" value="1"/>
</dbReference>
<keyword evidence="5" id="KW-0800">Toxin</keyword>
<name>A0AAW1AWU4_CROAD</name>
<protein>
    <submittedName>
        <fullName evidence="13">E3 ubiquitin-protein ligase TRIM69</fullName>
    </submittedName>
</protein>
<accession>A0AAW1AWU4</accession>
<dbReference type="InterPro" id="IPR003877">
    <property type="entry name" value="SPRY_dom"/>
</dbReference>
<dbReference type="InterPro" id="IPR017907">
    <property type="entry name" value="Znf_RING_CS"/>
</dbReference>
<dbReference type="PRINTS" id="PR01407">
    <property type="entry name" value="BUTYPHLNCDUF"/>
</dbReference>
<dbReference type="Gene3D" id="3.30.160.60">
    <property type="entry name" value="Classic Zinc Finger"/>
    <property type="match status" value="1"/>
</dbReference>
<dbReference type="SUPFAM" id="SSF49899">
    <property type="entry name" value="Concanavalin A-like lectins/glucanases"/>
    <property type="match status" value="1"/>
</dbReference>
<dbReference type="PROSITE" id="PS50089">
    <property type="entry name" value="ZF_RING_2"/>
    <property type="match status" value="1"/>
</dbReference>
<dbReference type="AlphaFoldDB" id="A0AAW1AWU4"/>
<evidence type="ECO:0000256" key="6">
    <source>
        <dbReference type="ARBA" id="ARBA00022723"/>
    </source>
</evidence>
<dbReference type="InterPro" id="IPR003879">
    <property type="entry name" value="Butyrophylin_SPRY"/>
</dbReference>
<feature type="domain" description="B30.2/SPRY" evidence="12">
    <location>
        <begin position="162"/>
        <end position="359"/>
    </location>
</feature>
<keyword evidence="5" id="KW-0528">Neurotoxin</keyword>
<keyword evidence="7 10" id="KW-0863">Zinc-finger</keyword>
<evidence type="ECO:0000256" key="7">
    <source>
        <dbReference type="ARBA" id="ARBA00022771"/>
    </source>
</evidence>
<keyword evidence="6" id="KW-0479">Metal-binding</keyword>
<evidence type="ECO:0000256" key="8">
    <source>
        <dbReference type="ARBA" id="ARBA00022833"/>
    </source>
</evidence>
<evidence type="ECO:0000256" key="4">
    <source>
        <dbReference type="ARBA" id="ARBA00022490"/>
    </source>
</evidence>
<feature type="domain" description="RING-type" evidence="11">
    <location>
        <begin position="47"/>
        <end position="86"/>
    </location>
</feature>
<dbReference type="InterPro" id="IPR043136">
    <property type="entry name" value="B30.2/SPRY_sf"/>
</dbReference>
<evidence type="ECO:0000259" key="12">
    <source>
        <dbReference type="PROSITE" id="PS50188"/>
    </source>
</evidence>
<dbReference type="Pfam" id="PF00097">
    <property type="entry name" value="zf-C3HC4"/>
    <property type="match status" value="1"/>
</dbReference>
<dbReference type="FunFam" id="2.60.120.920:FF:000004">
    <property type="entry name" value="Butyrophilin subfamily 1 member A1"/>
    <property type="match status" value="1"/>
</dbReference>
<evidence type="ECO:0000256" key="9">
    <source>
        <dbReference type="ARBA" id="ARBA00034460"/>
    </source>
</evidence>
<keyword evidence="14" id="KW-1185">Reference proteome</keyword>
<dbReference type="Pfam" id="PF00622">
    <property type="entry name" value="SPRY"/>
    <property type="match status" value="1"/>
</dbReference>
<dbReference type="SUPFAM" id="SSF57850">
    <property type="entry name" value="RING/U-box"/>
    <property type="match status" value="1"/>
</dbReference>
<organism evidence="13 14">
    <name type="scientific">Crotalus adamanteus</name>
    <name type="common">Eastern diamondback rattlesnake</name>
    <dbReference type="NCBI Taxonomy" id="8729"/>
    <lineage>
        <taxon>Eukaryota</taxon>
        <taxon>Metazoa</taxon>
        <taxon>Chordata</taxon>
        <taxon>Craniata</taxon>
        <taxon>Vertebrata</taxon>
        <taxon>Euteleostomi</taxon>
        <taxon>Lepidosauria</taxon>
        <taxon>Squamata</taxon>
        <taxon>Bifurcata</taxon>
        <taxon>Unidentata</taxon>
        <taxon>Episquamata</taxon>
        <taxon>Toxicofera</taxon>
        <taxon>Serpentes</taxon>
        <taxon>Colubroidea</taxon>
        <taxon>Viperidae</taxon>
        <taxon>Crotalinae</taxon>
        <taxon>Crotalus</taxon>
    </lineage>
</organism>
<dbReference type="Gene3D" id="3.30.40.10">
    <property type="entry name" value="Zinc/RING finger domain, C3HC4 (zinc finger)"/>
    <property type="match status" value="1"/>
</dbReference>
<comment type="subcellular location">
    <subcellularLocation>
        <location evidence="1">Cytoplasm</location>
    </subcellularLocation>
</comment>
<keyword evidence="8" id="KW-0862">Zinc</keyword>
<dbReference type="InterPro" id="IPR001870">
    <property type="entry name" value="B30.2/SPRY"/>
</dbReference>
<dbReference type="InterPro" id="IPR013083">
    <property type="entry name" value="Znf_RING/FYVE/PHD"/>
</dbReference>
<dbReference type="PANTHER" id="PTHR24103">
    <property type="entry name" value="E3 UBIQUITIN-PROTEIN LIGASE TRIM"/>
    <property type="match status" value="1"/>
</dbReference>
<comment type="similarity">
    <text evidence="3">Belongs to the ohanin/vespryn family.</text>
</comment>
<keyword evidence="4" id="KW-0963">Cytoplasm</keyword>
<evidence type="ECO:0000256" key="3">
    <source>
        <dbReference type="ARBA" id="ARBA00009651"/>
    </source>
</evidence>
<dbReference type="GO" id="GO:0008270">
    <property type="term" value="F:zinc ion binding"/>
    <property type="evidence" value="ECO:0007669"/>
    <property type="project" value="UniProtKB-KW"/>
</dbReference>
<comment type="function">
    <text evidence="9">Neurotoxin that produces dose-dependent hypolocomotion and hyperalgesia in mice. May directly act on the central nervous system, as it is 6500-fold more potent when administered intracerebroventricularly than intraperitoneal.</text>
</comment>
<dbReference type="InterPro" id="IPR018957">
    <property type="entry name" value="Znf_C3HC4_RING-type"/>
</dbReference>
<dbReference type="GO" id="GO:0005737">
    <property type="term" value="C:cytoplasm"/>
    <property type="evidence" value="ECO:0007669"/>
    <property type="project" value="UniProtKB-SubCell"/>
</dbReference>
<evidence type="ECO:0000259" key="11">
    <source>
        <dbReference type="PROSITE" id="PS50089"/>
    </source>
</evidence>
<dbReference type="SMART" id="SM00184">
    <property type="entry name" value="RING"/>
    <property type="match status" value="1"/>
</dbReference>
<comment type="similarity">
    <text evidence="2">Belongs to the TRIM/RBCC family.</text>
</comment>
<dbReference type="InterPro" id="IPR001841">
    <property type="entry name" value="Znf_RING"/>
</dbReference>
<reference evidence="13 14" key="1">
    <citation type="journal article" date="2024" name="Proc. Natl. Acad. Sci. U.S.A.">
        <title>The genetic regulatory architecture and epigenomic basis for age-related changes in rattlesnake venom.</title>
        <authorList>
            <person name="Hogan M.P."/>
            <person name="Holding M.L."/>
            <person name="Nystrom G.S."/>
            <person name="Colston T.J."/>
            <person name="Bartlett D.A."/>
            <person name="Mason A.J."/>
            <person name="Ellsworth S.A."/>
            <person name="Rautsaw R.M."/>
            <person name="Lawrence K.C."/>
            <person name="Strickland J.L."/>
            <person name="He B."/>
            <person name="Fraser P."/>
            <person name="Margres M.J."/>
            <person name="Gilbert D.M."/>
            <person name="Gibbs H.L."/>
            <person name="Parkinson C.L."/>
            <person name="Rokyta D.R."/>
        </authorList>
    </citation>
    <scope>NUCLEOTIDE SEQUENCE [LARGE SCALE GENOMIC DNA]</scope>
    <source>
        <strain evidence="13">DRR0105</strain>
    </source>
</reference>
<dbReference type="InterPro" id="IPR050143">
    <property type="entry name" value="TRIM/RBCC"/>
</dbReference>
<evidence type="ECO:0000313" key="13">
    <source>
        <dbReference type="EMBL" id="KAK9393941.1"/>
    </source>
</evidence>
<dbReference type="EMBL" id="JAOTOJ010000012">
    <property type="protein sequence ID" value="KAK9393941.1"/>
    <property type="molecule type" value="Genomic_DNA"/>
</dbReference>
<dbReference type="SMART" id="SM00589">
    <property type="entry name" value="PRY"/>
    <property type="match status" value="1"/>
</dbReference>
<evidence type="ECO:0000256" key="5">
    <source>
        <dbReference type="ARBA" id="ARBA00022699"/>
    </source>
</evidence>
<gene>
    <name evidence="13" type="ORF">NXF25_015604</name>
</gene>
<dbReference type="Proteomes" id="UP001474421">
    <property type="component" value="Unassembled WGS sequence"/>
</dbReference>
<dbReference type="InterPro" id="IPR013320">
    <property type="entry name" value="ConA-like_dom_sf"/>
</dbReference>
<dbReference type="Gene3D" id="2.60.120.920">
    <property type="match status" value="1"/>
</dbReference>
<evidence type="ECO:0000256" key="2">
    <source>
        <dbReference type="ARBA" id="ARBA00008518"/>
    </source>
</evidence>
<dbReference type="PROSITE" id="PS00518">
    <property type="entry name" value="ZF_RING_1"/>
    <property type="match status" value="1"/>
</dbReference>
<evidence type="ECO:0000313" key="14">
    <source>
        <dbReference type="Proteomes" id="UP001474421"/>
    </source>
</evidence>
<evidence type="ECO:0000256" key="10">
    <source>
        <dbReference type="PROSITE-ProRule" id="PRU00175"/>
    </source>
</evidence>
<dbReference type="InterPro" id="IPR006574">
    <property type="entry name" value="PRY"/>
</dbReference>
<evidence type="ECO:0000256" key="1">
    <source>
        <dbReference type="ARBA" id="ARBA00004496"/>
    </source>
</evidence>
<dbReference type="Pfam" id="PF13765">
    <property type="entry name" value="PRY"/>
    <property type="match status" value="1"/>
</dbReference>
<sequence>MSTSSSKNPSTSSLLSLNERAVSPILASSSNTSWDLHADDFTKELSCSLCLELFKEPVILPCGHNFCKPCLEAIWNKKGVFCPECHVNVPERKFIINQALEKMAEKIKTFHIGGQQQKCMEHGEPLTLYWKPQGKLACFTCREAQIPKDQCSQFLLIPDAVQIYTVNDTLRPDPHQWSHITFVTLDPKTAHPNLILSEGLTCVWHNDMKQILPDIPERFDCSVSVLASEGFTTGRHYWEVEVKKKTKWTLGVVRESVNRKGNYPLSPKEGHWLIKLRNKNELKAVDVYPKCLTLFGNLCRVGIYLDYEEGQVSFYEAMAMSHLYTFTDTFTEKVYPYFCPCLNDSGENKEPLRIIAFDM</sequence>
<proteinExistence type="inferred from homology"/>
<dbReference type="SMART" id="SM00449">
    <property type="entry name" value="SPRY"/>
    <property type="match status" value="1"/>
</dbReference>